<feature type="domain" description="NADP-dependent oxidoreductase" evidence="1">
    <location>
        <begin position="14"/>
        <end position="294"/>
    </location>
</feature>
<keyword evidence="3" id="KW-1185">Reference proteome</keyword>
<dbReference type="Gene3D" id="3.20.20.100">
    <property type="entry name" value="NADP-dependent oxidoreductase domain"/>
    <property type="match status" value="1"/>
</dbReference>
<evidence type="ECO:0000313" key="3">
    <source>
        <dbReference type="Proteomes" id="UP000621560"/>
    </source>
</evidence>
<dbReference type="Pfam" id="PF00248">
    <property type="entry name" value="Aldo_ket_red"/>
    <property type="match status" value="1"/>
</dbReference>
<dbReference type="PANTHER" id="PTHR43312">
    <property type="entry name" value="D-THREO-ALDOSE 1-DEHYDROGENASE"/>
    <property type="match status" value="1"/>
</dbReference>
<dbReference type="InterPro" id="IPR036812">
    <property type="entry name" value="NAD(P)_OxRdtase_dom_sf"/>
</dbReference>
<evidence type="ECO:0000259" key="1">
    <source>
        <dbReference type="Pfam" id="PF00248"/>
    </source>
</evidence>
<proteinExistence type="predicted"/>
<dbReference type="RefSeq" id="WP_190921378.1">
    <property type="nucleotide sequence ID" value="NZ_JACXIZ010000060.1"/>
</dbReference>
<dbReference type="InterPro" id="IPR053135">
    <property type="entry name" value="AKR2_Oxidoreductase"/>
</dbReference>
<dbReference type="EMBL" id="JACXIZ010000060">
    <property type="protein sequence ID" value="MBD2848282.1"/>
    <property type="molecule type" value="Genomic_DNA"/>
</dbReference>
<evidence type="ECO:0000313" key="2">
    <source>
        <dbReference type="EMBL" id="MBD2848282.1"/>
    </source>
</evidence>
<name>A0A927GV16_9BACL</name>
<dbReference type="Proteomes" id="UP000621560">
    <property type="component" value="Unassembled WGS sequence"/>
</dbReference>
<dbReference type="SUPFAM" id="SSF51430">
    <property type="entry name" value="NAD(P)-linked oxidoreductase"/>
    <property type="match status" value="1"/>
</dbReference>
<reference evidence="2" key="1">
    <citation type="submission" date="2020-09" db="EMBL/GenBank/DDBJ databases">
        <title>A novel bacterium of genus Paenibacillus, isolated from South China Sea.</title>
        <authorList>
            <person name="Huang H."/>
            <person name="Mo K."/>
            <person name="Hu Y."/>
        </authorList>
    </citation>
    <scope>NUCLEOTIDE SEQUENCE</scope>
    <source>
        <strain evidence="2">IB182496</strain>
    </source>
</reference>
<dbReference type="InterPro" id="IPR023210">
    <property type="entry name" value="NADP_OxRdtase_dom"/>
</dbReference>
<sequence length="311" mass="34414">MQTIMSNGLRISRMTLGTVQLGLPYGVANRTGKPDERQSAEMLEAALAGGVNCFDTAQMYGDSELILGRCFAHREPPVLVSKIVLELEKEENAASVERKVLAALERSLERLRLRRIPIMLLHWPHVLLRHGSLVTAAFERAVRAGYADQVGVSLPATDALGFAELWPTLRHEVYGAVQIAANLFDQRLLGEPLELLRQAGKTVFVRSLFLQGLLLMEPDRLPPHLEEAAPYLRQLARLAEREGCAPAELAVGYVRDRPGVHSLVIGADNTSQVEANIRLVETPPLREETAATVARLFADVPDYLISPHLWK</sequence>
<protein>
    <submittedName>
        <fullName evidence="2">Aldo/keto reductase</fullName>
    </submittedName>
</protein>
<dbReference type="CDD" id="cd19097">
    <property type="entry name" value="AKR_unchar"/>
    <property type="match status" value="1"/>
</dbReference>
<gene>
    <name evidence="2" type="ORF">IDH44_24060</name>
</gene>
<organism evidence="2 3">
    <name type="scientific">Paenibacillus sabuli</name>
    <dbReference type="NCBI Taxonomy" id="2772509"/>
    <lineage>
        <taxon>Bacteria</taxon>
        <taxon>Bacillati</taxon>
        <taxon>Bacillota</taxon>
        <taxon>Bacilli</taxon>
        <taxon>Bacillales</taxon>
        <taxon>Paenibacillaceae</taxon>
        <taxon>Paenibacillus</taxon>
    </lineage>
</organism>
<dbReference type="AlphaFoldDB" id="A0A927GV16"/>
<dbReference type="PANTHER" id="PTHR43312:SF1">
    <property type="entry name" value="NADP-DEPENDENT OXIDOREDUCTASE DOMAIN-CONTAINING PROTEIN"/>
    <property type="match status" value="1"/>
</dbReference>
<accession>A0A927GV16</accession>
<comment type="caution">
    <text evidence="2">The sequence shown here is derived from an EMBL/GenBank/DDBJ whole genome shotgun (WGS) entry which is preliminary data.</text>
</comment>